<dbReference type="Proteomes" id="UP000789920">
    <property type="component" value="Unassembled WGS sequence"/>
</dbReference>
<sequence>IVERHKLIPLVYAVLDVQEGKYGHADAVIYSGPTFIRICSGKHDSSTTYSREKDFDNLMNEGQLRNYTTTTNKQPKPVVVLLSDGVCFAPYQSVSNLVERRIAPLSHDLAGVILPHDTFGTHLDTQLRTNDEELEKCNFKAAGDVLTSESNLSVKPPLDIQDFQVDTNASIHNYRHDEVLVSNQSKDAMWVEKETVPED</sequence>
<keyword evidence="2" id="KW-1185">Reference proteome</keyword>
<reference evidence="1" key="1">
    <citation type="submission" date="2021-06" db="EMBL/GenBank/DDBJ databases">
        <authorList>
            <person name="Kallberg Y."/>
            <person name="Tangrot J."/>
            <person name="Rosling A."/>
        </authorList>
    </citation>
    <scope>NUCLEOTIDE SEQUENCE</scope>
    <source>
        <strain evidence="1">MA461A</strain>
    </source>
</reference>
<feature type="non-terminal residue" evidence="1">
    <location>
        <position position="1"/>
    </location>
</feature>
<evidence type="ECO:0000313" key="1">
    <source>
        <dbReference type="EMBL" id="CAG8797926.1"/>
    </source>
</evidence>
<dbReference type="EMBL" id="CAJVQC010057755">
    <property type="protein sequence ID" value="CAG8797926.1"/>
    <property type="molecule type" value="Genomic_DNA"/>
</dbReference>
<gene>
    <name evidence="1" type="ORF">RPERSI_LOCUS20432</name>
</gene>
<organism evidence="1 2">
    <name type="scientific">Racocetra persica</name>
    <dbReference type="NCBI Taxonomy" id="160502"/>
    <lineage>
        <taxon>Eukaryota</taxon>
        <taxon>Fungi</taxon>
        <taxon>Fungi incertae sedis</taxon>
        <taxon>Mucoromycota</taxon>
        <taxon>Glomeromycotina</taxon>
        <taxon>Glomeromycetes</taxon>
        <taxon>Diversisporales</taxon>
        <taxon>Gigasporaceae</taxon>
        <taxon>Racocetra</taxon>
    </lineage>
</organism>
<accession>A0ACA9RK53</accession>
<name>A0ACA9RK53_9GLOM</name>
<evidence type="ECO:0000313" key="2">
    <source>
        <dbReference type="Proteomes" id="UP000789920"/>
    </source>
</evidence>
<feature type="non-terminal residue" evidence="1">
    <location>
        <position position="199"/>
    </location>
</feature>
<comment type="caution">
    <text evidence="1">The sequence shown here is derived from an EMBL/GenBank/DDBJ whole genome shotgun (WGS) entry which is preliminary data.</text>
</comment>
<proteinExistence type="predicted"/>
<protein>
    <submittedName>
        <fullName evidence="1">34009_t:CDS:1</fullName>
    </submittedName>
</protein>